<dbReference type="InterPro" id="IPR003370">
    <property type="entry name" value="Chromate_transpt"/>
</dbReference>
<keyword evidence="4 7" id="KW-0812">Transmembrane</keyword>
<dbReference type="AlphaFoldDB" id="A0A9D1FV78"/>
<accession>A0A9D1FV78</accession>
<gene>
    <name evidence="8" type="ORF">IAD41_03010</name>
</gene>
<evidence type="ECO:0000256" key="1">
    <source>
        <dbReference type="ARBA" id="ARBA00004651"/>
    </source>
</evidence>
<feature type="transmembrane region" description="Helical" evidence="7">
    <location>
        <begin position="50"/>
        <end position="70"/>
    </location>
</feature>
<keyword evidence="6 7" id="KW-0472">Membrane</keyword>
<evidence type="ECO:0000256" key="3">
    <source>
        <dbReference type="ARBA" id="ARBA00022475"/>
    </source>
</evidence>
<evidence type="ECO:0000256" key="4">
    <source>
        <dbReference type="ARBA" id="ARBA00022692"/>
    </source>
</evidence>
<sequence>MEKTFWNIYKTFFKVGTLLLGGGYVILPLLQSELIEKRNWIDNEELCEFYALSQSIPGLIAANVSIFVGYKLKRTYGALAAISGMVTPAFLCIVLLARILEEIIKYKFVQGIFWGVAIGVLLLIYLAVKEIWNKSVTDKYTFSIFFIVFILSACFKVSPAILIILSIIAGIILQIYKNIQETKNLKTEEKE</sequence>
<comment type="caution">
    <text evidence="8">The sequence shown here is derived from an EMBL/GenBank/DDBJ whole genome shotgun (WGS) entry which is preliminary data.</text>
</comment>
<evidence type="ECO:0000256" key="7">
    <source>
        <dbReference type="SAM" id="Phobius"/>
    </source>
</evidence>
<feature type="transmembrane region" description="Helical" evidence="7">
    <location>
        <begin position="76"/>
        <end position="96"/>
    </location>
</feature>
<reference evidence="8" key="1">
    <citation type="submission" date="2020-10" db="EMBL/GenBank/DDBJ databases">
        <authorList>
            <person name="Gilroy R."/>
        </authorList>
    </citation>
    <scope>NUCLEOTIDE SEQUENCE</scope>
    <source>
        <strain evidence="8">CHK152-2994</strain>
    </source>
</reference>
<dbReference type="Proteomes" id="UP000824139">
    <property type="component" value="Unassembled WGS sequence"/>
</dbReference>
<dbReference type="GO" id="GO:0005886">
    <property type="term" value="C:plasma membrane"/>
    <property type="evidence" value="ECO:0007669"/>
    <property type="project" value="UniProtKB-SubCell"/>
</dbReference>
<feature type="transmembrane region" description="Helical" evidence="7">
    <location>
        <begin position="140"/>
        <end position="173"/>
    </location>
</feature>
<feature type="transmembrane region" description="Helical" evidence="7">
    <location>
        <begin position="12"/>
        <end position="30"/>
    </location>
</feature>
<dbReference type="GO" id="GO:0015109">
    <property type="term" value="F:chromate transmembrane transporter activity"/>
    <property type="evidence" value="ECO:0007669"/>
    <property type="project" value="InterPro"/>
</dbReference>
<protein>
    <submittedName>
        <fullName evidence="8">Chromate transporter</fullName>
    </submittedName>
</protein>
<evidence type="ECO:0000256" key="6">
    <source>
        <dbReference type="ARBA" id="ARBA00023136"/>
    </source>
</evidence>
<evidence type="ECO:0000256" key="5">
    <source>
        <dbReference type="ARBA" id="ARBA00022989"/>
    </source>
</evidence>
<proteinExistence type="inferred from homology"/>
<comment type="subcellular location">
    <subcellularLocation>
        <location evidence="1">Cell membrane</location>
        <topology evidence="1">Multi-pass membrane protein</topology>
    </subcellularLocation>
</comment>
<dbReference type="Pfam" id="PF02417">
    <property type="entry name" value="Chromate_transp"/>
    <property type="match status" value="1"/>
</dbReference>
<evidence type="ECO:0000313" key="9">
    <source>
        <dbReference type="Proteomes" id="UP000824139"/>
    </source>
</evidence>
<dbReference type="EMBL" id="DVJO01000065">
    <property type="protein sequence ID" value="HIS82560.1"/>
    <property type="molecule type" value="Genomic_DNA"/>
</dbReference>
<dbReference type="InterPro" id="IPR052518">
    <property type="entry name" value="CHR_Transporter"/>
</dbReference>
<evidence type="ECO:0000313" key="8">
    <source>
        <dbReference type="EMBL" id="HIS82560.1"/>
    </source>
</evidence>
<feature type="transmembrane region" description="Helical" evidence="7">
    <location>
        <begin position="108"/>
        <end position="128"/>
    </location>
</feature>
<dbReference type="PANTHER" id="PTHR43663:SF2">
    <property type="entry name" value="CHROMATE TRANSPORT PROTEIN-RELATED"/>
    <property type="match status" value="1"/>
</dbReference>
<dbReference type="PANTHER" id="PTHR43663">
    <property type="entry name" value="CHROMATE TRANSPORT PROTEIN-RELATED"/>
    <property type="match status" value="1"/>
</dbReference>
<reference evidence="8" key="2">
    <citation type="journal article" date="2021" name="PeerJ">
        <title>Extensive microbial diversity within the chicken gut microbiome revealed by metagenomics and culture.</title>
        <authorList>
            <person name="Gilroy R."/>
            <person name="Ravi A."/>
            <person name="Getino M."/>
            <person name="Pursley I."/>
            <person name="Horton D.L."/>
            <person name="Alikhan N.F."/>
            <person name="Baker D."/>
            <person name="Gharbi K."/>
            <person name="Hall N."/>
            <person name="Watson M."/>
            <person name="Adriaenssens E.M."/>
            <person name="Foster-Nyarko E."/>
            <person name="Jarju S."/>
            <person name="Secka A."/>
            <person name="Antonio M."/>
            <person name="Oren A."/>
            <person name="Chaudhuri R.R."/>
            <person name="La Ragione R."/>
            <person name="Hildebrand F."/>
            <person name="Pallen M.J."/>
        </authorList>
    </citation>
    <scope>NUCLEOTIDE SEQUENCE</scope>
    <source>
        <strain evidence="8">CHK152-2994</strain>
    </source>
</reference>
<keyword evidence="3" id="KW-1003">Cell membrane</keyword>
<name>A0A9D1FV78_9BACT</name>
<organism evidence="8 9">
    <name type="scientific">Candidatus Scatenecus faecavium</name>
    <dbReference type="NCBI Taxonomy" id="2840915"/>
    <lineage>
        <taxon>Bacteria</taxon>
        <taxon>Candidatus Scatenecus</taxon>
    </lineage>
</organism>
<keyword evidence="5 7" id="KW-1133">Transmembrane helix</keyword>
<comment type="similarity">
    <text evidence="2">Belongs to the chromate ion transporter (CHR) (TC 2.A.51) family.</text>
</comment>
<evidence type="ECO:0000256" key="2">
    <source>
        <dbReference type="ARBA" id="ARBA00005262"/>
    </source>
</evidence>